<organism evidence="1 2">
    <name type="scientific">Nocardiopsis suaedae</name>
    <dbReference type="NCBI Taxonomy" id="3018444"/>
    <lineage>
        <taxon>Bacteria</taxon>
        <taxon>Bacillati</taxon>
        <taxon>Actinomycetota</taxon>
        <taxon>Actinomycetes</taxon>
        <taxon>Streptosporangiales</taxon>
        <taxon>Nocardiopsidaceae</taxon>
        <taxon>Nocardiopsis</taxon>
    </lineage>
</organism>
<evidence type="ECO:0000313" key="2">
    <source>
        <dbReference type="Proteomes" id="UP001165685"/>
    </source>
</evidence>
<dbReference type="RefSeq" id="WP_270677134.1">
    <property type="nucleotide sequence ID" value="NZ_JAQFWP010000012.1"/>
</dbReference>
<accession>A0ABT4TIT0</accession>
<evidence type="ECO:0000313" key="1">
    <source>
        <dbReference type="EMBL" id="MDA2804570.1"/>
    </source>
</evidence>
<gene>
    <name evidence="1" type="ORF">O4U47_08605</name>
</gene>
<proteinExistence type="predicted"/>
<protein>
    <submittedName>
        <fullName evidence="1">Uncharacterized protein</fullName>
    </submittedName>
</protein>
<dbReference type="Proteomes" id="UP001165685">
    <property type="component" value="Unassembled WGS sequence"/>
</dbReference>
<reference evidence="1" key="1">
    <citation type="submission" date="2023-01" db="EMBL/GenBank/DDBJ databases">
        <title>Draft genome sequence of Nocardiopsis sp. LSu2-4 isolated from halophytes.</title>
        <authorList>
            <person name="Duangmal K."/>
            <person name="Chantavorakit T."/>
        </authorList>
    </citation>
    <scope>NUCLEOTIDE SEQUENCE</scope>
    <source>
        <strain evidence="1">LSu2-4</strain>
    </source>
</reference>
<dbReference type="EMBL" id="JAQFWP010000012">
    <property type="protein sequence ID" value="MDA2804570.1"/>
    <property type="molecule type" value="Genomic_DNA"/>
</dbReference>
<comment type="caution">
    <text evidence="1">The sequence shown here is derived from an EMBL/GenBank/DDBJ whole genome shotgun (WGS) entry which is preliminary data.</text>
</comment>
<keyword evidence="2" id="KW-1185">Reference proteome</keyword>
<name>A0ABT4TIT0_9ACTN</name>
<sequence>MPTMTDLFCGGGGSATGATAVPGNAVTPCTARDLLAAVTEAITGEEIDPAAANAAAA</sequence>